<accession>A0A6B1G1S1</accession>
<evidence type="ECO:0008006" key="2">
    <source>
        <dbReference type="Google" id="ProtNLM"/>
    </source>
</evidence>
<sequence length="83" mass="8958">MAVTIAGFAIAFGVMLMLWNFFQNAEVGVAAGDNPWRSRSPEWQIPSPIPEHSFPAPLRVVGEPYDYGLADSGYVTTASPGDD</sequence>
<reference evidence="1" key="1">
    <citation type="submission" date="2019-09" db="EMBL/GenBank/DDBJ databases">
        <title>Characterisation of the sponge microbiome using genome-centric metagenomics.</title>
        <authorList>
            <person name="Engelberts J.P."/>
            <person name="Robbins S.J."/>
            <person name="De Goeij J.M."/>
            <person name="Aranda M."/>
            <person name="Bell S.C."/>
            <person name="Webster N.S."/>
        </authorList>
    </citation>
    <scope>NUCLEOTIDE SEQUENCE</scope>
    <source>
        <strain evidence="1">SB0675_bin_29</strain>
    </source>
</reference>
<name>A0A6B1G1S1_9CHLR</name>
<dbReference type="EMBL" id="VYDA01000236">
    <property type="protein sequence ID" value="MYH61376.1"/>
    <property type="molecule type" value="Genomic_DNA"/>
</dbReference>
<comment type="caution">
    <text evidence="1">The sequence shown here is derived from an EMBL/GenBank/DDBJ whole genome shotgun (WGS) entry which is preliminary data.</text>
</comment>
<dbReference type="InterPro" id="IPR036927">
    <property type="entry name" value="Cyt_c_oxase-like_su1_sf"/>
</dbReference>
<protein>
    <recommendedName>
        <fullName evidence="2">Cytochrome oxidase subunit I profile domain-containing protein</fullName>
    </recommendedName>
</protein>
<dbReference type="Gene3D" id="1.20.210.10">
    <property type="entry name" value="Cytochrome c oxidase-like, subunit I domain"/>
    <property type="match status" value="1"/>
</dbReference>
<dbReference type="AlphaFoldDB" id="A0A6B1G1S1"/>
<dbReference type="SUPFAM" id="SSF81442">
    <property type="entry name" value="Cytochrome c oxidase subunit I-like"/>
    <property type="match status" value="1"/>
</dbReference>
<gene>
    <name evidence="1" type="ORF">F4148_06315</name>
</gene>
<evidence type="ECO:0000313" key="1">
    <source>
        <dbReference type="EMBL" id="MYH61376.1"/>
    </source>
</evidence>
<organism evidence="1">
    <name type="scientific">Caldilineaceae bacterium SB0675_bin_29</name>
    <dbReference type="NCBI Taxonomy" id="2605266"/>
    <lineage>
        <taxon>Bacteria</taxon>
        <taxon>Bacillati</taxon>
        <taxon>Chloroflexota</taxon>
        <taxon>Caldilineae</taxon>
        <taxon>Caldilineales</taxon>
        <taxon>Caldilineaceae</taxon>
    </lineage>
</organism>
<proteinExistence type="predicted"/>